<comment type="caution">
    <text evidence="2">The sequence shown here is derived from an EMBL/GenBank/DDBJ whole genome shotgun (WGS) entry which is preliminary data.</text>
</comment>
<name>A0ABX2FZZ2_9BURK</name>
<accession>A0ABX2FZZ2</accession>
<organism evidence="2 3">
    <name type="scientific">Sphaerotilus uruguayifluvii</name>
    <dbReference type="NCBI Taxonomy" id="2735897"/>
    <lineage>
        <taxon>Bacteria</taxon>
        <taxon>Pseudomonadati</taxon>
        <taxon>Pseudomonadota</taxon>
        <taxon>Betaproteobacteria</taxon>
        <taxon>Burkholderiales</taxon>
        <taxon>Sphaerotilaceae</taxon>
        <taxon>Sphaerotilus</taxon>
    </lineage>
</organism>
<reference evidence="2 3" key="1">
    <citation type="submission" date="2020-05" db="EMBL/GenBank/DDBJ databases">
        <title>Genomic Encyclopedia of Type Strains, Phase IV (KMG-V): Genome sequencing to study the core and pangenomes of soil and plant-associated prokaryotes.</title>
        <authorList>
            <person name="Whitman W."/>
        </authorList>
    </citation>
    <scope>NUCLEOTIDE SEQUENCE [LARGE SCALE GENOMIC DNA]</scope>
    <source>
        <strain evidence="2 3">C29</strain>
    </source>
</reference>
<dbReference type="EMBL" id="JABSNM010000001">
    <property type="protein sequence ID" value="NRT54637.1"/>
    <property type="molecule type" value="Genomic_DNA"/>
</dbReference>
<evidence type="ECO:0000313" key="3">
    <source>
        <dbReference type="Proteomes" id="UP001516061"/>
    </source>
</evidence>
<evidence type="ECO:0000256" key="1">
    <source>
        <dbReference type="SAM" id="MobiDB-lite"/>
    </source>
</evidence>
<gene>
    <name evidence="2" type="ORF">HNQ01_000344</name>
</gene>
<feature type="region of interest" description="Disordered" evidence="1">
    <location>
        <begin position="13"/>
        <end position="40"/>
    </location>
</feature>
<keyword evidence="3" id="KW-1185">Reference proteome</keyword>
<dbReference type="Proteomes" id="UP001516061">
    <property type="component" value="Unassembled WGS sequence"/>
</dbReference>
<protein>
    <submittedName>
        <fullName evidence="2">Uncharacterized protein</fullName>
    </submittedName>
</protein>
<sequence length="58" mass="6972">MPTAMKHFLRTIDHQAPRRLPMQERQTDKGRKQETFDYGRIDGHSRGLAFAMRMDRKR</sequence>
<proteinExistence type="predicted"/>
<evidence type="ECO:0000313" key="2">
    <source>
        <dbReference type="EMBL" id="NRT54637.1"/>
    </source>
</evidence>
<dbReference type="RefSeq" id="WP_173803573.1">
    <property type="nucleotide sequence ID" value="NZ_JABSNM010000001.1"/>
</dbReference>